<comment type="caution">
    <text evidence="4">The sequence shown here is derived from an EMBL/GenBank/DDBJ whole genome shotgun (WGS) entry which is preliminary data.</text>
</comment>
<evidence type="ECO:0000313" key="5">
    <source>
        <dbReference type="Proteomes" id="UP001281410"/>
    </source>
</evidence>
<name>A0AAE0ATE6_9ROSI</name>
<accession>A0AAE0ATE6</accession>
<gene>
    <name evidence="4" type="ORF">Dsin_010752</name>
</gene>
<organism evidence="4 5">
    <name type="scientific">Dipteronia sinensis</name>
    <dbReference type="NCBI Taxonomy" id="43782"/>
    <lineage>
        <taxon>Eukaryota</taxon>
        <taxon>Viridiplantae</taxon>
        <taxon>Streptophyta</taxon>
        <taxon>Embryophyta</taxon>
        <taxon>Tracheophyta</taxon>
        <taxon>Spermatophyta</taxon>
        <taxon>Magnoliopsida</taxon>
        <taxon>eudicotyledons</taxon>
        <taxon>Gunneridae</taxon>
        <taxon>Pentapetalae</taxon>
        <taxon>rosids</taxon>
        <taxon>malvids</taxon>
        <taxon>Sapindales</taxon>
        <taxon>Sapindaceae</taxon>
        <taxon>Hippocastanoideae</taxon>
        <taxon>Acereae</taxon>
        <taxon>Dipteronia</taxon>
    </lineage>
</organism>
<evidence type="ECO:0000256" key="1">
    <source>
        <dbReference type="ARBA" id="ARBA00022763"/>
    </source>
</evidence>
<dbReference type="PANTHER" id="PTHR23336">
    <property type="entry name" value="ZINC FINGER CW-TYPE COILED-COIL DOMAIN PROTEIN 3"/>
    <property type="match status" value="1"/>
</dbReference>
<feature type="domain" description="Morc S5" evidence="3">
    <location>
        <begin position="12"/>
        <end position="65"/>
    </location>
</feature>
<sequence>MLRRRLELGKLRFWRMWNATGSDHRGNIGVLEAYLVEPAHNKQSFEGTPVLSRLENRVIKFQNEYRISNYHEFGWPWWFWRGLRGVGSSSGKLETLWEAMPEILLFLSW</sequence>
<dbReference type="PANTHER" id="PTHR23336:SF58">
    <property type="entry name" value="PROTEIN MICRORCHIDIA 4"/>
    <property type="match status" value="1"/>
</dbReference>
<evidence type="ECO:0000256" key="2">
    <source>
        <dbReference type="ARBA" id="ARBA00023204"/>
    </source>
</evidence>
<dbReference type="GO" id="GO:0005634">
    <property type="term" value="C:nucleus"/>
    <property type="evidence" value="ECO:0007669"/>
    <property type="project" value="TreeGrafter"/>
</dbReference>
<dbReference type="InterPro" id="IPR045261">
    <property type="entry name" value="MORC_ATPase"/>
</dbReference>
<evidence type="ECO:0000313" key="4">
    <source>
        <dbReference type="EMBL" id="KAK3223727.1"/>
    </source>
</evidence>
<dbReference type="GO" id="GO:0006281">
    <property type="term" value="P:DNA repair"/>
    <property type="evidence" value="ECO:0007669"/>
    <property type="project" value="UniProtKB-KW"/>
</dbReference>
<keyword evidence="2" id="KW-0234">DNA repair</keyword>
<keyword evidence="1" id="KW-0227">DNA damage</keyword>
<dbReference type="GO" id="GO:0016887">
    <property type="term" value="F:ATP hydrolysis activity"/>
    <property type="evidence" value="ECO:0007669"/>
    <property type="project" value="InterPro"/>
</dbReference>
<reference evidence="4" key="1">
    <citation type="journal article" date="2023" name="Plant J.">
        <title>Genome sequences and population genomics provide insights into the demographic history, inbreeding, and mutation load of two 'living fossil' tree species of Dipteronia.</title>
        <authorList>
            <person name="Feng Y."/>
            <person name="Comes H.P."/>
            <person name="Chen J."/>
            <person name="Zhu S."/>
            <person name="Lu R."/>
            <person name="Zhang X."/>
            <person name="Li P."/>
            <person name="Qiu J."/>
            <person name="Olsen K.M."/>
            <person name="Qiu Y."/>
        </authorList>
    </citation>
    <scope>NUCLEOTIDE SEQUENCE</scope>
    <source>
        <strain evidence="4">NBL</strain>
    </source>
</reference>
<evidence type="ECO:0000259" key="3">
    <source>
        <dbReference type="Pfam" id="PF17942"/>
    </source>
</evidence>
<dbReference type="Pfam" id="PF17942">
    <property type="entry name" value="Morc6_S5"/>
    <property type="match status" value="1"/>
</dbReference>
<dbReference type="AlphaFoldDB" id="A0AAE0ATE6"/>
<dbReference type="EMBL" id="JANJYJ010000003">
    <property type="protein sequence ID" value="KAK3223727.1"/>
    <property type="molecule type" value="Genomic_DNA"/>
</dbReference>
<dbReference type="Proteomes" id="UP001281410">
    <property type="component" value="Unassembled WGS sequence"/>
</dbReference>
<dbReference type="InterPro" id="IPR041006">
    <property type="entry name" value="Morc_S5"/>
</dbReference>
<protein>
    <recommendedName>
        <fullName evidence="3">Morc S5 domain-containing protein</fullName>
    </recommendedName>
</protein>
<keyword evidence="5" id="KW-1185">Reference proteome</keyword>
<proteinExistence type="predicted"/>